<feature type="domain" description="DUF3322" evidence="2">
    <location>
        <begin position="47"/>
        <end position="215"/>
    </location>
</feature>
<dbReference type="EMBL" id="DYVF01000029">
    <property type="protein sequence ID" value="HJG30539.1"/>
    <property type="molecule type" value="Genomic_DNA"/>
</dbReference>
<evidence type="ECO:0000313" key="3">
    <source>
        <dbReference type="EMBL" id="HJG30539.1"/>
    </source>
</evidence>
<dbReference type="InterPro" id="IPR014544">
    <property type="entry name" value="UCP028408"/>
</dbReference>
<proteinExistence type="predicted"/>
<dbReference type="InterPro" id="IPR024537">
    <property type="entry name" value="DUF3322"/>
</dbReference>
<evidence type="ECO:0000259" key="1">
    <source>
        <dbReference type="Pfam" id="PF09983"/>
    </source>
</evidence>
<dbReference type="PIRSF" id="PIRSF028408">
    <property type="entry name" value="UCP028408"/>
    <property type="match status" value="1"/>
</dbReference>
<reference evidence="3" key="1">
    <citation type="journal article" date="2021" name="PeerJ">
        <title>Extensive microbial diversity within the chicken gut microbiome revealed by metagenomics and culture.</title>
        <authorList>
            <person name="Gilroy R."/>
            <person name="Ravi A."/>
            <person name="Getino M."/>
            <person name="Pursley I."/>
            <person name="Horton D.L."/>
            <person name="Alikhan N.F."/>
            <person name="Baker D."/>
            <person name="Gharbi K."/>
            <person name="Hall N."/>
            <person name="Watson M."/>
            <person name="Adriaenssens E.M."/>
            <person name="Foster-Nyarko E."/>
            <person name="Jarju S."/>
            <person name="Secka A."/>
            <person name="Antonio M."/>
            <person name="Oren A."/>
            <person name="Chaudhuri R.R."/>
            <person name="La Ragione R."/>
            <person name="Hildebrand F."/>
            <person name="Pallen M.J."/>
        </authorList>
    </citation>
    <scope>NUCLEOTIDE SEQUENCE</scope>
    <source>
        <strain evidence="3">ChiGjej2B2-7701</strain>
    </source>
</reference>
<comment type="caution">
    <text evidence="3">The sequence shown here is derived from an EMBL/GenBank/DDBJ whole genome shotgun (WGS) entry which is preliminary data.</text>
</comment>
<dbReference type="Pfam" id="PF09983">
    <property type="entry name" value="JetD_C"/>
    <property type="match status" value="1"/>
</dbReference>
<gene>
    <name evidence="3" type="ORF">K8U80_03985</name>
</gene>
<dbReference type="Proteomes" id="UP000746751">
    <property type="component" value="Unassembled WGS sequence"/>
</dbReference>
<dbReference type="AlphaFoldDB" id="A0A921ING7"/>
<protein>
    <submittedName>
        <fullName evidence="3">DUF2220 family protein</fullName>
    </submittedName>
</protein>
<feature type="domain" description="Wadjet protein JetD C-terminal" evidence="1">
    <location>
        <begin position="228"/>
        <end position="400"/>
    </location>
</feature>
<name>A0A921ING7_9ACTN</name>
<sequence length="414" mass="45951">MVSPDEASRRARTRFSRTAPTWAATVFLHCALREQTDNSQAPGEVCEGLPFTVPLHPPTERQAIEDSAAAHAWVEVWRACRFADLVEWGIRRWPSVGTQTVPERLIMRTPQEVARVAGASSEWEAMRSRSCDIALRWRSSWHVRHPDADAASLADAVRSTAQQAAKVSPQDWSILLAVIDWLSAHPHETPYARQLPIRGIDTKWIERHRALLKPLCRAINGAEPVFAQPPRCVRTHVLDRGIAPEGIVDLALPICELDRIVRRARLAIVCENLVSTLTLPDIPGAIAVHGGGYAVGDLRCVPSLADLPLLYWGDLDTNGFAILNDMRSVFPHTVSVLMDRETLERHLDLCVEEPQPNAGRLSRLTEEETAALEALRRGDPAHGIASLRLEQERIEWDWACGRILQAASSAESGS</sequence>
<dbReference type="InterPro" id="IPR024534">
    <property type="entry name" value="JetD_C"/>
</dbReference>
<dbReference type="Pfam" id="PF11795">
    <property type="entry name" value="DUF3322"/>
    <property type="match status" value="1"/>
</dbReference>
<evidence type="ECO:0000313" key="4">
    <source>
        <dbReference type="Proteomes" id="UP000746751"/>
    </source>
</evidence>
<reference evidence="3" key="2">
    <citation type="submission" date="2021-09" db="EMBL/GenBank/DDBJ databases">
        <authorList>
            <person name="Gilroy R."/>
        </authorList>
    </citation>
    <scope>NUCLEOTIDE SEQUENCE</scope>
    <source>
        <strain evidence="3">ChiGjej2B2-7701</strain>
    </source>
</reference>
<organism evidence="3 4">
    <name type="scientific">Collinsella ihumii</name>
    <dbReference type="NCBI Taxonomy" id="1720204"/>
    <lineage>
        <taxon>Bacteria</taxon>
        <taxon>Bacillati</taxon>
        <taxon>Actinomycetota</taxon>
        <taxon>Coriobacteriia</taxon>
        <taxon>Coriobacteriales</taxon>
        <taxon>Coriobacteriaceae</taxon>
        <taxon>Collinsella</taxon>
    </lineage>
</organism>
<evidence type="ECO:0000259" key="2">
    <source>
        <dbReference type="Pfam" id="PF11795"/>
    </source>
</evidence>
<accession>A0A921ING7</accession>